<keyword evidence="4" id="KW-0805">Transcription regulation</keyword>
<dbReference type="CDD" id="cd14653">
    <property type="entry name" value="ZIP_Gal4p-like"/>
    <property type="match status" value="1"/>
</dbReference>
<keyword evidence="2" id="KW-0479">Metal-binding</keyword>
<dbReference type="CDD" id="cd12148">
    <property type="entry name" value="fungal_TF_MHR"/>
    <property type="match status" value="1"/>
</dbReference>
<dbReference type="InterPro" id="IPR036864">
    <property type="entry name" value="Zn2-C6_fun-type_DNA-bd_sf"/>
</dbReference>
<evidence type="ECO:0000256" key="5">
    <source>
        <dbReference type="ARBA" id="ARBA00023125"/>
    </source>
</evidence>
<dbReference type="SMART" id="SM00906">
    <property type="entry name" value="Fungal_trans"/>
    <property type="match status" value="1"/>
</dbReference>
<organism evidence="11 12">
    <name type="scientific">Trichoderma ghanense</name>
    <dbReference type="NCBI Taxonomy" id="65468"/>
    <lineage>
        <taxon>Eukaryota</taxon>
        <taxon>Fungi</taxon>
        <taxon>Dikarya</taxon>
        <taxon>Ascomycota</taxon>
        <taxon>Pezizomycotina</taxon>
        <taxon>Sordariomycetes</taxon>
        <taxon>Hypocreomycetidae</taxon>
        <taxon>Hypocreales</taxon>
        <taxon>Hypocreaceae</taxon>
        <taxon>Trichoderma</taxon>
    </lineage>
</organism>
<dbReference type="EMBL" id="PPTA01000027">
    <property type="protein sequence ID" value="TFA97779.1"/>
    <property type="molecule type" value="Genomic_DNA"/>
</dbReference>
<evidence type="ECO:0000256" key="4">
    <source>
        <dbReference type="ARBA" id="ARBA00023015"/>
    </source>
</evidence>
<feature type="domain" description="Xylanolytic transcriptional activator regulatory" evidence="10">
    <location>
        <begin position="330"/>
        <end position="404"/>
    </location>
</feature>
<dbReference type="CDD" id="cd00067">
    <property type="entry name" value="GAL4"/>
    <property type="match status" value="1"/>
</dbReference>
<dbReference type="Gene3D" id="4.10.240.10">
    <property type="entry name" value="Zn(2)-C6 fungal-type DNA-binding domain"/>
    <property type="match status" value="1"/>
</dbReference>
<evidence type="ECO:0000256" key="7">
    <source>
        <dbReference type="ARBA" id="ARBA00023242"/>
    </source>
</evidence>
<evidence type="ECO:0000256" key="6">
    <source>
        <dbReference type="ARBA" id="ARBA00023163"/>
    </source>
</evidence>
<protein>
    <submittedName>
        <fullName evidence="11">Positive regulator of purine utilization</fullName>
    </submittedName>
</protein>
<dbReference type="PANTHER" id="PTHR47782">
    <property type="entry name" value="ZN(II)2CYS6 TRANSCRIPTION FACTOR (EUROFUNG)-RELATED"/>
    <property type="match status" value="1"/>
</dbReference>
<keyword evidence="6" id="KW-0804">Transcription</keyword>
<dbReference type="InterPro" id="IPR001138">
    <property type="entry name" value="Zn2Cys6_DnaBD"/>
</dbReference>
<reference evidence="11 12" key="1">
    <citation type="submission" date="2018-01" db="EMBL/GenBank/DDBJ databases">
        <title>Genome characterization of the sugarcane-associated fungus Trichoderma ghanense CCMA-1212 and their application in lignocelulose bioconversion.</title>
        <authorList>
            <person name="Steindorff A.S."/>
            <person name="Mendes T.D."/>
            <person name="Vilela E.S.D."/>
            <person name="Rodrigues D.S."/>
            <person name="Formighieri E.F."/>
            <person name="Melo I.S."/>
            <person name="Favaro L.C.L."/>
        </authorList>
    </citation>
    <scope>NUCLEOTIDE SEQUENCE [LARGE SCALE GENOMIC DNA]</scope>
    <source>
        <strain evidence="11 12">CCMA-1212</strain>
    </source>
</reference>
<evidence type="ECO:0000256" key="8">
    <source>
        <dbReference type="SAM" id="MobiDB-lite"/>
    </source>
</evidence>
<feature type="compositionally biased region" description="Polar residues" evidence="8">
    <location>
        <begin position="635"/>
        <end position="664"/>
    </location>
</feature>
<evidence type="ECO:0000259" key="9">
    <source>
        <dbReference type="SMART" id="SM00066"/>
    </source>
</evidence>
<keyword evidence="7" id="KW-0539">Nucleus</keyword>
<keyword evidence="3" id="KW-0862">Zinc</keyword>
<evidence type="ECO:0000256" key="3">
    <source>
        <dbReference type="ARBA" id="ARBA00022833"/>
    </source>
</evidence>
<dbReference type="SMART" id="SM00066">
    <property type="entry name" value="GAL4"/>
    <property type="match status" value="1"/>
</dbReference>
<feature type="compositionally biased region" description="Low complexity" evidence="8">
    <location>
        <begin position="677"/>
        <end position="689"/>
    </location>
</feature>
<keyword evidence="12" id="KW-1185">Reference proteome</keyword>
<name>A0ABY2GR40_9HYPO</name>
<proteinExistence type="predicted"/>
<feature type="domain" description="Zn(2)-C6 fungal-type" evidence="9">
    <location>
        <begin position="32"/>
        <end position="82"/>
    </location>
</feature>
<keyword evidence="5" id="KW-0238">DNA-binding</keyword>
<comment type="subcellular location">
    <subcellularLocation>
        <location evidence="1">Nucleus</location>
    </subcellularLocation>
</comment>
<dbReference type="InterPro" id="IPR052202">
    <property type="entry name" value="Yeast_MetPath_Reg"/>
</dbReference>
<evidence type="ECO:0000259" key="10">
    <source>
        <dbReference type="SMART" id="SM00906"/>
    </source>
</evidence>
<evidence type="ECO:0000256" key="2">
    <source>
        <dbReference type="ARBA" id="ARBA00022723"/>
    </source>
</evidence>
<comment type="caution">
    <text evidence="11">The sequence shown here is derived from an EMBL/GenBank/DDBJ whole genome shotgun (WGS) entry which is preliminary data.</text>
</comment>
<dbReference type="InterPro" id="IPR007219">
    <property type="entry name" value="XnlR_reg_dom"/>
</dbReference>
<gene>
    <name evidence="11" type="ORF">CCMA1212_010489</name>
</gene>
<dbReference type="PANTHER" id="PTHR47782:SF1">
    <property type="entry name" value="PYRIMIDINE PATHWAY REGULATORY PROTEIN 1"/>
    <property type="match status" value="1"/>
</dbReference>
<evidence type="ECO:0000313" key="11">
    <source>
        <dbReference type="EMBL" id="TFA97779.1"/>
    </source>
</evidence>
<dbReference type="Proteomes" id="UP001642720">
    <property type="component" value="Unassembled WGS sequence"/>
</dbReference>
<accession>A0ABY2GR40</accession>
<feature type="region of interest" description="Disordered" evidence="8">
    <location>
        <begin position="627"/>
        <end position="689"/>
    </location>
</feature>
<feature type="region of interest" description="Disordered" evidence="8">
    <location>
        <begin position="1"/>
        <end position="32"/>
    </location>
</feature>
<feature type="compositionally biased region" description="Polar residues" evidence="8">
    <location>
        <begin position="126"/>
        <end position="136"/>
    </location>
</feature>
<dbReference type="RefSeq" id="XP_073553981.1">
    <property type="nucleotide sequence ID" value="XM_073707532.1"/>
</dbReference>
<feature type="region of interest" description="Disordered" evidence="8">
    <location>
        <begin position="105"/>
        <end position="145"/>
    </location>
</feature>
<evidence type="ECO:0000256" key="1">
    <source>
        <dbReference type="ARBA" id="ARBA00004123"/>
    </source>
</evidence>
<evidence type="ECO:0000313" key="12">
    <source>
        <dbReference type="Proteomes" id="UP001642720"/>
    </source>
</evidence>
<dbReference type="Pfam" id="PF04082">
    <property type="entry name" value="Fungal_trans"/>
    <property type="match status" value="1"/>
</dbReference>
<sequence length="778" mass="86522">MEPSKTSPSSSNPDRDPPPAIAPPHRKPRTRARISAACVRCQKRKIRAHCRSQCDGVLPACSGCQKAGVRCVDGGTSREIPRNYLTDLEARVAWLESIVRDRCPDVDLTSGPGRSPRAHSSALERGQSSSRQASQESPDESSPHEITEQISMISISGGSDLRYLGPSSGLFFTKFVLAGLAHVADIETVNLRGSACNEDDTLLPGDLVDLQAKDFPNDKRQTLFLTQIYFDSVHLQFPFLHEPSHHAIIDKLYNGEILDPLEEFHAFMVLAIGATIYGRRSRRHMLGEGYYASALQRLDTVFRTPSLVTCQCLLLLEMYTLHDPSSGLSLWTLHYHSLAACLELGLHRDVRNPRHFNPLQVELRTRIFWCTYSINRQLCTIMGRPLGFFDEQCELRLPNDVNDDELTIEGVRPSTRPPGSLTTMTSAIHLFKWARFSSEIKVVLFCTDRNYPPYVSPAITDMTAWRTDMINRLRKWRQEIPRHAEGERTHYLNDLCEIRYHELMMLVLRPNPVFQKPTKASLSECFSSAIACSKLYAKLYGENQLRYGWLTVHSLFLCIMTIFYCVWTPDGIADQVNFDCLTASLKAASDILSATGEYWPEARRSRDVLDRIFSATMRRFAPRQDFPKMEPLLSSPDSQSGSAAASIGLSDSASISPQTGSSSYGDGMLTPGDGIAPSGPLDGLLPHGDGLLPPAGPGLASYGLSMADLTPAMNVDFPPYPTTTLDSFVTTDWLSYFMNAEDFGSMAMDGNMGEFSGLDMTMDLSGWYQGDMSVLGNM</sequence>
<dbReference type="GeneID" id="300581982"/>
<dbReference type="SUPFAM" id="SSF57701">
    <property type="entry name" value="Zn2/Cys6 DNA-binding domain"/>
    <property type="match status" value="1"/>
</dbReference>